<accession>A0A380BNT3</accession>
<feature type="domain" description="Photosynthesis system II assembly factor Ycf48/Hcf136-like" evidence="3">
    <location>
        <begin position="130"/>
        <end position="200"/>
    </location>
</feature>
<dbReference type="SUPFAM" id="SSF50939">
    <property type="entry name" value="Sialidases"/>
    <property type="match status" value="1"/>
</dbReference>
<protein>
    <submittedName>
        <fullName evidence="4">Ycf48-like protein</fullName>
    </submittedName>
</protein>
<dbReference type="Proteomes" id="UP000254069">
    <property type="component" value="Unassembled WGS sequence"/>
</dbReference>
<dbReference type="InterPro" id="IPR036278">
    <property type="entry name" value="Sialidase_sf"/>
</dbReference>
<dbReference type="InterPro" id="IPR028203">
    <property type="entry name" value="PSII_CF48-like_dom"/>
</dbReference>
<dbReference type="InterPro" id="IPR015943">
    <property type="entry name" value="WD40/YVTN_repeat-like_dom_sf"/>
</dbReference>
<dbReference type="GO" id="GO:0009523">
    <property type="term" value="C:photosystem II"/>
    <property type="evidence" value="ECO:0007669"/>
    <property type="project" value="UniProtKB-KW"/>
</dbReference>
<dbReference type="PANTHER" id="PTHR47199">
    <property type="entry name" value="PHOTOSYSTEM II STABILITY/ASSEMBLY FACTOR HCF136, CHLOROPLASTIC"/>
    <property type="match status" value="1"/>
</dbReference>
<keyword evidence="2" id="KW-0604">Photosystem II</keyword>
<dbReference type="RefSeq" id="WP_028781455.1">
    <property type="nucleotide sequence ID" value="NZ_AP024612.1"/>
</dbReference>
<dbReference type="PANTHER" id="PTHR47199:SF2">
    <property type="entry name" value="PHOTOSYSTEM II STABILITY_ASSEMBLY FACTOR HCF136, CHLOROPLASTIC"/>
    <property type="match status" value="1"/>
</dbReference>
<gene>
    <name evidence="4" type="ORF">NCTC10738_03657</name>
</gene>
<feature type="domain" description="Photosynthesis system II assembly factor Ycf48/Hcf136-like" evidence="3">
    <location>
        <begin position="73"/>
        <end position="122"/>
    </location>
</feature>
<keyword evidence="1" id="KW-0602">Photosynthesis</keyword>
<reference evidence="4 5" key="1">
    <citation type="submission" date="2018-06" db="EMBL/GenBank/DDBJ databases">
        <authorList>
            <consortium name="Pathogen Informatics"/>
            <person name="Doyle S."/>
        </authorList>
    </citation>
    <scope>NUCLEOTIDE SEQUENCE [LARGE SCALE GENOMIC DNA]</scope>
    <source>
        <strain evidence="4 5">NCTC10738</strain>
    </source>
</reference>
<evidence type="ECO:0000313" key="5">
    <source>
        <dbReference type="Proteomes" id="UP000254069"/>
    </source>
</evidence>
<keyword evidence="5" id="KW-1185">Reference proteome</keyword>
<name>A0A380BNT3_9GAMM</name>
<dbReference type="Pfam" id="PF14870">
    <property type="entry name" value="PSII_BNR"/>
    <property type="match status" value="2"/>
</dbReference>
<sequence>MSYRMLQAAALGLGILTFQGAISPLHAETQSATGALTGQLQPLAVHSLMLDIAQAGSTMVAVGERGHILRLSADANQWQQVATPSQAQLTKVFFLDVNHGWAVGHDATILATQDGGLTWQQQFSSPELARPLLDVWFADSQNGIAVGAYGLFLRTTDGGQSWQKEFHPELLSQDDADYLADLKQQDEEAYMAESDSILPHFNRVIALEDKRLLMVGELGMVAISEDGGRLWQRLEFIYDGSLFNAIERDKQLYVFGLRGHAFSAPEDMSQWQEIKMPLESTLNAAAPVKGGLLLVGNGGAVIRLDNNLHAELVTQRRGENLSAVAVDPKGRLWIAGTKGLFELKQQ</sequence>
<dbReference type="AlphaFoldDB" id="A0A380BNT3"/>
<dbReference type="GO" id="GO:0015979">
    <property type="term" value="P:photosynthesis"/>
    <property type="evidence" value="ECO:0007669"/>
    <property type="project" value="UniProtKB-KW"/>
</dbReference>
<evidence type="ECO:0000256" key="1">
    <source>
        <dbReference type="ARBA" id="ARBA00022531"/>
    </source>
</evidence>
<dbReference type="EMBL" id="UGYO01000002">
    <property type="protein sequence ID" value="SUJ04385.1"/>
    <property type="molecule type" value="Genomic_DNA"/>
</dbReference>
<organism evidence="4 5">
    <name type="scientific">Shewanella algae</name>
    <dbReference type="NCBI Taxonomy" id="38313"/>
    <lineage>
        <taxon>Bacteria</taxon>
        <taxon>Pseudomonadati</taxon>
        <taxon>Pseudomonadota</taxon>
        <taxon>Gammaproteobacteria</taxon>
        <taxon>Alteromonadales</taxon>
        <taxon>Shewanellaceae</taxon>
        <taxon>Shewanella</taxon>
    </lineage>
</organism>
<evidence type="ECO:0000259" key="3">
    <source>
        <dbReference type="Pfam" id="PF14870"/>
    </source>
</evidence>
<dbReference type="Gene3D" id="2.130.10.10">
    <property type="entry name" value="YVTN repeat-like/Quinoprotein amine dehydrogenase"/>
    <property type="match status" value="1"/>
</dbReference>
<evidence type="ECO:0000313" key="4">
    <source>
        <dbReference type="EMBL" id="SUJ04385.1"/>
    </source>
</evidence>
<evidence type="ECO:0000256" key="2">
    <source>
        <dbReference type="ARBA" id="ARBA00023276"/>
    </source>
</evidence>
<proteinExistence type="predicted"/>